<organism evidence="1 2">
    <name type="scientific">Candidatus Zymogenus saltonus</name>
    <dbReference type="NCBI Taxonomy" id="2844893"/>
    <lineage>
        <taxon>Bacteria</taxon>
        <taxon>Deltaproteobacteria</taxon>
        <taxon>Candidatus Zymogenia</taxon>
        <taxon>Candidatus Zymogeniales</taxon>
        <taxon>Candidatus Zymogenaceae</taxon>
        <taxon>Candidatus Zymogenus</taxon>
    </lineage>
</organism>
<evidence type="ECO:0000313" key="1">
    <source>
        <dbReference type="EMBL" id="MBN1573947.1"/>
    </source>
</evidence>
<proteinExistence type="predicted"/>
<gene>
    <name evidence="1" type="ORF">JW984_12190</name>
</gene>
<dbReference type="EMBL" id="JAFGIX010000060">
    <property type="protein sequence ID" value="MBN1573947.1"/>
    <property type="molecule type" value="Genomic_DNA"/>
</dbReference>
<protein>
    <submittedName>
        <fullName evidence="1">DUF503 domain-containing protein</fullName>
    </submittedName>
</protein>
<reference evidence="1" key="1">
    <citation type="journal article" date="2021" name="Environ. Microbiol.">
        <title>Genomic characterization of three novel Desulfobacterota classes expand the metabolic and phylogenetic diversity of the phylum.</title>
        <authorList>
            <person name="Murphy C.L."/>
            <person name="Biggerstaff J."/>
            <person name="Eichhorn A."/>
            <person name="Ewing E."/>
            <person name="Shahan R."/>
            <person name="Soriano D."/>
            <person name="Stewart S."/>
            <person name="VanMol K."/>
            <person name="Walker R."/>
            <person name="Walters P."/>
            <person name="Elshahed M.S."/>
            <person name="Youssef N.H."/>
        </authorList>
    </citation>
    <scope>NUCLEOTIDE SEQUENCE</scope>
    <source>
        <strain evidence="1">Zod_Metabat.24</strain>
    </source>
</reference>
<dbReference type="InterPro" id="IPR036746">
    <property type="entry name" value="TT1725-like_sf"/>
</dbReference>
<dbReference type="SUPFAM" id="SSF103007">
    <property type="entry name" value="Hypothetical protein TT1725"/>
    <property type="match status" value="1"/>
</dbReference>
<sequence length="94" mass="10504">MEFFIHHADSLKSKRRVVKRLVSLIKNKFNAACAEVAGGNLWQRTVIGVAVLGNDASFVNSHLDKIVNYAESLDLAEMINHQIEILSYSDGDFL</sequence>
<dbReference type="PANTHER" id="PTHR36441:SF1">
    <property type="entry name" value="DUF503 DOMAIN-CONTAINING PROTEIN"/>
    <property type="match status" value="1"/>
</dbReference>
<dbReference type="Pfam" id="PF04456">
    <property type="entry name" value="DUF503"/>
    <property type="match status" value="1"/>
</dbReference>
<dbReference type="AlphaFoldDB" id="A0A9D8PR39"/>
<dbReference type="PANTHER" id="PTHR36441">
    <property type="entry name" value="HYPOTHETICAL CYTOSOLIC PROTEIN"/>
    <property type="match status" value="1"/>
</dbReference>
<dbReference type="Gene3D" id="3.30.70.1120">
    <property type="entry name" value="TT1725-like"/>
    <property type="match status" value="1"/>
</dbReference>
<reference evidence="1" key="2">
    <citation type="submission" date="2021-01" db="EMBL/GenBank/DDBJ databases">
        <authorList>
            <person name="Hahn C.R."/>
            <person name="Youssef N.H."/>
            <person name="Elshahed M."/>
        </authorList>
    </citation>
    <scope>NUCLEOTIDE SEQUENCE</scope>
    <source>
        <strain evidence="1">Zod_Metabat.24</strain>
    </source>
</reference>
<evidence type="ECO:0000313" key="2">
    <source>
        <dbReference type="Proteomes" id="UP000809273"/>
    </source>
</evidence>
<comment type="caution">
    <text evidence="1">The sequence shown here is derived from an EMBL/GenBank/DDBJ whole genome shotgun (WGS) entry which is preliminary data.</text>
</comment>
<accession>A0A9D8PR39</accession>
<dbReference type="InterPro" id="IPR007546">
    <property type="entry name" value="DUF503"/>
</dbReference>
<dbReference type="Proteomes" id="UP000809273">
    <property type="component" value="Unassembled WGS sequence"/>
</dbReference>
<name>A0A9D8PR39_9DELT</name>